<dbReference type="SUPFAM" id="SSF48726">
    <property type="entry name" value="Immunoglobulin"/>
    <property type="match status" value="4"/>
</dbReference>
<protein>
    <submittedName>
        <fullName evidence="6">Hemicentin-1</fullName>
    </submittedName>
</protein>
<evidence type="ECO:0000313" key="6">
    <source>
        <dbReference type="EMBL" id="GIY67332.1"/>
    </source>
</evidence>
<dbReference type="InterPro" id="IPR013783">
    <property type="entry name" value="Ig-like_fold"/>
</dbReference>
<dbReference type="InterPro" id="IPR036179">
    <property type="entry name" value="Ig-like_dom_sf"/>
</dbReference>
<feature type="signal peptide" evidence="4">
    <location>
        <begin position="1"/>
        <end position="23"/>
    </location>
</feature>
<reference evidence="6 7" key="1">
    <citation type="submission" date="2021-06" db="EMBL/GenBank/DDBJ databases">
        <title>Caerostris darwini draft genome.</title>
        <authorList>
            <person name="Kono N."/>
            <person name="Arakawa K."/>
        </authorList>
    </citation>
    <scope>NUCLEOTIDE SEQUENCE [LARGE SCALE GENOMIC DNA]</scope>
</reference>
<dbReference type="PANTHER" id="PTHR45080:SF8">
    <property type="entry name" value="IG-LIKE DOMAIN-CONTAINING PROTEIN"/>
    <property type="match status" value="1"/>
</dbReference>
<dbReference type="InterPro" id="IPR007110">
    <property type="entry name" value="Ig-like_dom"/>
</dbReference>
<evidence type="ECO:0000256" key="4">
    <source>
        <dbReference type="SAM" id="SignalP"/>
    </source>
</evidence>
<evidence type="ECO:0000313" key="7">
    <source>
        <dbReference type="Proteomes" id="UP001054837"/>
    </source>
</evidence>
<keyword evidence="1 4" id="KW-0732">Signal</keyword>
<dbReference type="FunFam" id="2.60.40.10:FF:000333">
    <property type="entry name" value="Down syndrome cell adhesion molecule"/>
    <property type="match status" value="2"/>
</dbReference>
<dbReference type="InterPro" id="IPR050958">
    <property type="entry name" value="Cell_Adh-Cytoskel_Orgn"/>
</dbReference>
<dbReference type="Proteomes" id="UP001054837">
    <property type="component" value="Unassembled WGS sequence"/>
</dbReference>
<dbReference type="GO" id="GO:0007156">
    <property type="term" value="P:homophilic cell adhesion via plasma membrane adhesion molecules"/>
    <property type="evidence" value="ECO:0007669"/>
    <property type="project" value="TreeGrafter"/>
</dbReference>
<keyword evidence="7" id="KW-1185">Reference proteome</keyword>
<dbReference type="Gene3D" id="2.60.40.10">
    <property type="entry name" value="Immunoglobulins"/>
    <property type="match status" value="4"/>
</dbReference>
<dbReference type="PANTHER" id="PTHR45080">
    <property type="entry name" value="CONTACTIN 5"/>
    <property type="match status" value="1"/>
</dbReference>
<dbReference type="SMART" id="SM00408">
    <property type="entry name" value="IGc2"/>
    <property type="match status" value="4"/>
</dbReference>
<keyword evidence="2" id="KW-1015">Disulfide bond</keyword>
<dbReference type="EMBL" id="BPLQ01012725">
    <property type="protein sequence ID" value="GIY67332.1"/>
    <property type="molecule type" value="Genomic_DNA"/>
</dbReference>
<dbReference type="AlphaFoldDB" id="A0AAV4VB36"/>
<evidence type="ECO:0000259" key="5">
    <source>
        <dbReference type="PROSITE" id="PS50835"/>
    </source>
</evidence>
<accession>A0AAV4VB36</accession>
<feature type="domain" description="Ig-like" evidence="5">
    <location>
        <begin position="29"/>
        <end position="118"/>
    </location>
</feature>
<feature type="domain" description="Ig-like" evidence="5">
    <location>
        <begin position="315"/>
        <end position="405"/>
    </location>
</feature>
<dbReference type="GO" id="GO:0005886">
    <property type="term" value="C:plasma membrane"/>
    <property type="evidence" value="ECO:0007669"/>
    <property type="project" value="TreeGrafter"/>
</dbReference>
<dbReference type="InterPro" id="IPR003598">
    <property type="entry name" value="Ig_sub2"/>
</dbReference>
<dbReference type="SMART" id="SM00409">
    <property type="entry name" value="IG"/>
    <property type="match status" value="4"/>
</dbReference>
<dbReference type="PROSITE" id="PS50835">
    <property type="entry name" value="IG_LIKE"/>
    <property type="match status" value="4"/>
</dbReference>
<feature type="chain" id="PRO_5043999960" evidence="4">
    <location>
        <begin position="24"/>
        <end position="417"/>
    </location>
</feature>
<name>A0AAV4VB36_9ARAC</name>
<dbReference type="Pfam" id="PF13927">
    <property type="entry name" value="Ig_3"/>
    <property type="match status" value="4"/>
</dbReference>
<evidence type="ECO:0000256" key="2">
    <source>
        <dbReference type="ARBA" id="ARBA00023157"/>
    </source>
</evidence>
<proteinExistence type="predicted"/>
<dbReference type="FunFam" id="2.60.40.10:FF:000032">
    <property type="entry name" value="palladin isoform X1"/>
    <property type="match status" value="2"/>
</dbReference>
<dbReference type="CDD" id="cd00096">
    <property type="entry name" value="Ig"/>
    <property type="match status" value="1"/>
</dbReference>
<gene>
    <name evidence="6" type="primary">HMCN1</name>
    <name evidence="6" type="ORF">CDAR_254871</name>
</gene>
<feature type="domain" description="Ig-like" evidence="5">
    <location>
        <begin position="220"/>
        <end position="310"/>
    </location>
</feature>
<organism evidence="6 7">
    <name type="scientific">Caerostris darwini</name>
    <dbReference type="NCBI Taxonomy" id="1538125"/>
    <lineage>
        <taxon>Eukaryota</taxon>
        <taxon>Metazoa</taxon>
        <taxon>Ecdysozoa</taxon>
        <taxon>Arthropoda</taxon>
        <taxon>Chelicerata</taxon>
        <taxon>Arachnida</taxon>
        <taxon>Araneae</taxon>
        <taxon>Araneomorphae</taxon>
        <taxon>Entelegynae</taxon>
        <taxon>Araneoidea</taxon>
        <taxon>Araneidae</taxon>
        <taxon>Caerostris</taxon>
    </lineage>
</organism>
<evidence type="ECO:0000256" key="3">
    <source>
        <dbReference type="ARBA" id="ARBA00023319"/>
    </source>
</evidence>
<sequence length="417" mass="45540">MESLHVGLVVIGILSVLLPVSLGHMKDSPKIRKFSFQNNVLEGEIVSVTCFAVTKLVPVSYTWLKNGKSVEKVQNIRLSNTEELSSIILDPVTLDDSGNYTCKASNSAGGDAYTTSLLVKAHPRWVSVPNDVVSTLGSSVSVHCIATGSPEPNIIWKKYSVQNKSDYITIKTEDSGRNNSVLRIPSVSYEDAGRYECAADNGISPTIQANFTIILRADLPKIKKFSFEDNIKQGDVASVMCFATSSQMPIAFQWEKDGRPITEKVRHAKVEDGSSHSVLAFHSVELSDHGNYSCIATNIEGSDKYTAELSVKAPPRWLEEPKSIVTRVGESINIHCSAAGSPKPNISWKKISNNEGEVVLKHSEDEKSSLEHFKIASVSSSDAGNYQCIADNGIEPIIKSNFTITIRGMVHKKLIAQ</sequence>
<evidence type="ECO:0000256" key="1">
    <source>
        <dbReference type="ARBA" id="ARBA00022729"/>
    </source>
</evidence>
<feature type="domain" description="Ig-like" evidence="5">
    <location>
        <begin position="123"/>
        <end position="212"/>
    </location>
</feature>
<keyword evidence="3" id="KW-0393">Immunoglobulin domain</keyword>
<comment type="caution">
    <text evidence="6">The sequence shown here is derived from an EMBL/GenBank/DDBJ whole genome shotgun (WGS) entry which is preliminary data.</text>
</comment>
<dbReference type="InterPro" id="IPR003599">
    <property type="entry name" value="Ig_sub"/>
</dbReference>